<dbReference type="AlphaFoldDB" id="A0A4V0YFJ6"/>
<keyword evidence="2" id="KW-1185">Reference proteome</keyword>
<evidence type="ECO:0000313" key="2">
    <source>
        <dbReference type="Proteomes" id="UP000293568"/>
    </source>
</evidence>
<reference evidence="1 2" key="1">
    <citation type="submission" date="2019-01" db="EMBL/GenBank/DDBJ databases">
        <title>Genome sequencing of strain FW100M-2.</title>
        <authorList>
            <person name="Heo J."/>
            <person name="Kim S.-J."/>
            <person name="Kim J.-S."/>
            <person name="Hong S.-B."/>
            <person name="Kwon S.-W."/>
        </authorList>
    </citation>
    <scope>NUCLEOTIDE SEQUENCE [LARGE SCALE GENOMIC DNA]</scope>
    <source>
        <strain evidence="1 2">FW100M-2</strain>
    </source>
</reference>
<name>A0A4V0YFJ6_9BACL</name>
<sequence>MNMTLEQWREERRRSVAKPQGDLALTGLHLIMAKGAVPGIPGVWEPLAQGQPGLLLTAEAADGLTWDATGQPVEGTVKLEAEREIVRVSDSVTVMATEQPGSDHLLAVYDANAEAVQKYAGISFYPNNPDWIIGGEFAEADKQTAAFAHVGDAEGKVRHHRSPGVIRFEYGGEFYALTPFASGEALIVVFGDRTNGEETYGLGRMLLIEPDAEGNVQLDFNRAFLPSCAFSHHFNCPLPPAGNRLPFRVEAGEQQVIFGS</sequence>
<organism evidence="1 2">
    <name type="scientific">Paenibacillus protaetiae</name>
    <dbReference type="NCBI Taxonomy" id="2509456"/>
    <lineage>
        <taxon>Bacteria</taxon>
        <taxon>Bacillati</taxon>
        <taxon>Bacillota</taxon>
        <taxon>Bacilli</taxon>
        <taxon>Bacillales</taxon>
        <taxon>Paenibacillaceae</taxon>
        <taxon>Paenibacillus</taxon>
    </lineage>
</organism>
<protein>
    <submittedName>
        <fullName evidence="1">DUF1684 domain-containing protein</fullName>
    </submittedName>
</protein>
<dbReference type="RefSeq" id="WP_129443229.1">
    <property type="nucleotide sequence ID" value="NZ_CP035492.1"/>
</dbReference>
<gene>
    <name evidence="1" type="ORF">ET464_17700</name>
</gene>
<dbReference type="InterPro" id="IPR012467">
    <property type="entry name" value="DUF1684"/>
</dbReference>
<accession>A0A4V0YFJ6</accession>
<dbReference type="OrthoDB" id="5493262at2"/>
<evidence type="ECO:0000313" key="1">
    <source>
        <dbReference type="EMBL" id="QAY67941.1"/>
    </source>
</evidence>
<proteinExistence type="predicted"/>
<dbReference type="PANTHER" id="PTHR41913">
    <property type="entry name" value="DUF1684 DOMAIN-CONTAINING PROTEIN"/>
    <property type="match status" value="1"/>
</dbReference>
<dbReference type="EMBL" id="CP035492">
    <property type="protein sequence ID" value="QAY67941.1"/>
    <property type="molecule type" value="Genomic_DNA"/>
</dbReference>
<dbReference type="Pfam" id="PF07920">
    <property type="entry name" value="DUF1684"/>
    <property type="match status" value="1"/>
</dbReference>
<dbReference type="PANTHER" id="PTHR41913:SF1">
    <property type="entry name" value="DUF1684 DOMAIN-CONTAINING PROTEIN"/>
    <property type="match status" value="1"/>
</dbReference>
<dbReference type="KEGG" id="pprt:ET464_17700"/>
<dbReference type="Proteomes" id="UP000293568">
    <property type="component" value="Chromosome"/>
</dbReference>